<dbReference type="InterPro" id="IPR005531">
    <property type="entry name" value="Asp23"/>
</dbReference>
<evidence type="ECO:0000313" key="3">
    <source>
        <dbReference type="Proteomes" id="UP000184363"/>
    </source>
</evidence>
<gene>
    <name evidence="2" type="ORF">SAMN05443637_102250</name>
</gene>
<evidence type="ECO:0000256" key="1">
    <source>
        <dbReference type="ARBA" id="ARBA00005721"/>
    </source>
</evidence>
<proteinExistence type="inferred from homology"/>
<name>A0A1M6PG29_PSETH</name>
<sequence length="189" mass="19963">MTDRDQHHASPPERLVCGRPIDDVIEQVAAGRAHVRDAHQEGCVHCQAALAEYQQQWAPLAALAAEPVTAPPGKIDKLLQRLRSTLARPEYAIIPDPDGELRIAARVITVTAREAAAQVDGVRVALTDTGVTAGVAGGTTAIEITLAAGFGYDLHELADRVRAAVATAVRDITGLTAAEITVVIDDVLE</sequence>
<organism evidence="2 3">
    <name type="scientific">Pseudonocardia thermophila</name>
    <dbReference type="NCBI Taxonomy" id="1848"/>
    <lineage>
        <taxon>Bacteria</taxon>
        <taxon>Bacillati</taxon>
        <taxon>Actinomycetota</taxon>
        <taxon>Actinomycetes</taxon>
        <taxon>Pseudonocardiales</taxon>
        <taxon>Pseudonocardiaceae</taxon>
        <taxon>Pseudonocardia</taxon>
    </lineage>
</organism>
<dbReference type="RefSeq" id="WP_143171947.1">
    <property type="nucleotide sequence ID" value="NZ_CALGVN010000018.1"/>
</dbReference>
<protein>
    <submittedName>
        <fullName evidence="2">Uncharacterized conserved protein YloU, alkaline shock protein (Asp23) family</fullName>
    </submittedName>
</protein>
<keyword evidence="3" id="KW-1185">Reference proteome</keyword>
<dbReference type="EMBL" id="FRAP01000002">
    <property type="protein sequence ID" value="SHK06906.1"/>
    <property type="molecule type" value="Genomic_DNA"/>
</dbReference>
<accession>A0A1M6PG29</accession>
<comment type="similarity">
    <text evidence="1">Belongs to the asp23 family.</text>
</comment>
<dbReference type="Pfam" id="PF03780">
    <property type="entry name" value="Asp23"/>
    <property type="match status" value="1"/>
</dbReference>
<reference evidence="2 3" key="1">
    <citation type="submission" date="2016-11" db="EMBL/GenBank/DDBJ databases">
        <authorList>
            <person name="Jaros S."/>
            <person name="Januszkiewicz K."/>
            <person name="Wedrychowicz H."/>
        </authorList>
    </citation>
    <scope>NUCLEOTIDE SEQUENCE [LARGE SCALE GENOMIC DNA]</scope>
    <source>
        <strain evidence="2 3">DSM 43832</strain>
    </source>
</reference>
<dbReference type="Proteomes" id="UP000184363">
    <property type="component" value="Unassembled WGS sequence"/>
</dbReference>
<dbReference type="STRING" id="1848.SAMN05443637_102250"/>
<evidence type="ECO:0000313" key="2">
    <source>
        <dbReference type="EMBL" id="SHK06906.1"/>
    </source>
</evidence>
<dbReference type="OrthoDB" id="3711227at2"/>
<dbReference type="AlphaFoldDB" id="A0A1M6PG29"/>